<dbReference type="EMBL" id="CAJHNH020002380">
    <property type="protein sequence ID" value="CAG5126539.1"/>
    <property type="molecule type" value="Genomic_DNA"/>
</dbReference>
<evidence type="ECO:0000313" key="3">
    <source>
        <dbReference type="Proteomes" id="UP000678393"/>
    </source>
</evidence>
<protein>
    <submittedName>
        <fullName evidence="2">Uncharacterized protein</fullName>
    </submittedName>
</protein>
<name>A0A8S3ZBD6_9EUPU</name>
<feature type="region of interest" description="Disordered" evidence="1">
    <location>
        <begin position="1"/>
        <end position="306"/>
    </location>
</feature>
<dbReference type="OrthoDB" id="10601959at2759"/>
<feature type="non-terminal residue" evidence="2">
    <location>
        <position position="1"/>
    </location>
</feature>
<evidence type="ECO:0000313" key="2">
    <source>
        <dbReference type="EMBL" id="CAG5126539.1"/>
    </source>
</evidence>
<reference evidence="2" key="1">
    <citation type="submission" date="2021-04" db="EMBL/GenBank/DDBJ databases">
        <authorList>
            <consortium name="Molecular Ecology Group"/>
        </authorList>
    </citation>
    <scope>NUCLEOTIDE SEQUENCE</scope>
</reference>
<feature type="compositionally biased region" description="Basic and acidic residues" evidence="1">
    <location>
        <begin position="147"/>
        <end position="242"/>
    </location>
</feature>
<gene>
    <name evidence="2" type="ORF">CUNI_LOCUS12097</name>
</gene>
<keyword evidence="3" id="KW-1185">Reference proteome</keyword>
<dbReference type="Proteomes" id="UP000678393">
    <property type="component" value="Unassembled WGS sequence"/>
</dbReference>
<feature type="compositionally biased region" description="Low complexity" evidence="1">
    <location>
        <begin position="266"/>
        <end position="275"/>
    </location>
</feature>
<feature type="compositionally biased region" description="Basic residues" evidence="1">
    <location>
        <begin position="28"/>
        <end position="42"/>
    </location>
</feature>
<comment type="caution">
    <text evidence="2">The sequence shown here is derived from an EMBL/GenBank/DDBJ whole genome shotgun (WGS) entry which is preliminary data.</text>
</comment>
<feature type="compositionally biased region" description="Basic and acidic residues" evidence="1">
    <location>
        <begin position="254"/>
        <end position="265"/>
    </location>
</feature>
<proteinExistence type="predicted"/>
<feature type="compositionally biased region" description="Basic and acidic residues" evidence="1">
    <location>
        <begin position="279"/>
        <end position="292"/>
    </location>
</feature>
<feature type="compositionally biased region" description="Basic residues" evidence="1">
    <location>
        <begin position="88"/>
        <end position="104"/>
    </location>
</feature>
<feature type="compositionally biased region" description="Basic and acidic residues" evidence="1">
    <location>
        <begin position="105"/>
        <end position="140"/>
    </location>
</feature>
<dbReference type="AlphaFoldDB" id="A0A8S3ZBD6"/>
<evidence type="ECO:0000256" key="1">
    <source>
        <dbReference type="SAM" id="MobiDB-lite"/>
    </source>
</evidence>
<accession>A0A8S3ZBD6</accession>
<sequence length="306" mass="36561">MSEKRHTAVSHRRSPYEQGELKPSPERHVKRKKSKKSKKSHHYQLPPEAKPHVRSADEDDDVQIIEAVDHGEEEGGSLTIKPPQMQALKHKDKHKHKKDKHRSHEHSASRERVQVDKLAGHRERRKAAYPDLRDAREIVKERKKQRERKEKEIQKEIRDREARKREESIKERERLEKMELERRRDVMMREQRIKEKPRQDKRKEDRRPMPENRRELEKTRSEDRHSDEEGLRSRSREYDKTKDKTRHFPPPPRLQEDKGLKRELTKSQSSSSVTKSSRKIAEEKHSEGEQDTRMVVVDGSPGQLPP</sequence>
<organism evidence="2 3">
    <name type="scientific">Candidula unifasciata</name>
    <dbReference type="NCBI Taxonomy" id="100452"/>
    <lineage>
        <taxon>Eukaryota</taxon>
        <taxon>Metazoa</taxon>
        <taxon>Spiralia</taxon>
        <taxon>Lophotrochozoa</taxon>
        <taxon>Mollusca</taxon>
        <taxon>Gastropoda</taxon>
        <taxon>Heterobranchia</taxon>
        <taxon>Euthyneura</taxon>
        <taxon>Panpulmonata</taxon>
        <taxon>Eupulmonata</taxon>
        <taxon>Stylommatophora</taxon>
        <taxon>Helicina</taxon>
        <taxon>Helicoidea</taxon>
        <taxon>Geomitridae</taxon>
        <taxon>Candidula</taxon>
    </lineage>
</organism>